<dbReference type="Proteomes" id="UP000242957">
    <property type="component" value="Unassembled WGS sequence"/>
</dbReference>
<evidence type="ECO:0000313" key="5">
    <source>
        <dbReference type="EMBL" id="SDO97872.1"/>
    </source>
</evidence>
<organism evidence="5 6">
    <name type="scientific">Pseudomonas jinjuensis</name>
    <dbReference type="NCBI Taxonomy" id="198616"/>
    <lineage>
        <taxon>Bacteria</taxon>
        <taxon>Pseudomonadati</taxon>
        <taxon>Pseudomonadota</taxon>
        <taxon>Gammaproteobacteria</taxon>
        <taxon>Pseudomonadales</taxon>
        <taxon>Pseudomonadaceae</taxon>
        <taxon>Pseudomonas</taxon>
    </lineage>
</organism>
<dbReference type="InterPro" id="IPR051257">
    <property type="entry name" value="Diverse_CBS-Domain"/>
</dbReference>
<feature type="transmembrane region" description="Helical" evidence="3">
    <location>
        <begin position="111"/>
        <end position="135"/>
    </location>
</feature>
<dbReference type="CDD" id="cd04600">
    <property type="entry name" value="CBS_pair_HPP_assoc"/>
    <property type="match status" value="1"/>
</dbReference>
<feature type="domain" description="CBS" evidence="4">
    <location>
        <begin position="316"/>
        <end position="377"/>
    </location>
</feature>
<keyword evidence="3" id="KW-1133">Transmembrane helix</keyword>
<dbReference type="Pfam" id="PF04982">
    <property type="entry name" value="TM_HPP"/>
    <property type="match status" value="1"/>
</dbReference>
<feature type="transmembrane region" description="Helical" evidence="3">
    <location>
        <begin position="81"/>
        <end position="99"/>
    </location>
</feature>
<feature type="transmembrane region" description="Helical" evidence="3">
    <location>
        <begin position="147"/>
        <end position="169"/>
    </location>
</feature>
<evidence type="ECO:0000313" key="6">
    <source>
        <dbReference type="Proteomes" id="UP000242957"/>
    </source>
</evidence>
<dbReference type="RefSeq" id="WP_084309480.1">
    <property type="nucleotide sequence ID" value="NZ_FNIJ01000019.1"/>
</dbReference>
<evidence type="ECO:0000256" key="3">
    <source>
        <dbReference type="SAM" id="Phobius"/>
    </source>
</evidence>
<dbReference type="Pfam" id="PF00571">
    <property type="entry name" value="CBS"/>
    <property type="match status" value="2"/>
</dbReference>
<dbReference type="OrthoDB" id="9811720at2"/>
<dbReference type="InterPro" id="IPR046342">
    <property type="entry name" value="CBS_dom_sf"/>
</dbReference>
<dbReference type="InterPro" id="IPR058581">
    <property type="entry name" value="TM_HPP"/>
</dbReference>
<dbReference type="EMBL" id="FNIJ01000019">
    <property type="protein sequence ID" value="SDO97872.1"/>
    <property type="molecule type" value="Genomic_DNA"/>
</dbReference>
<evidence type="ECO:0000256" key="2">
    <source>
        <dbReference type="PROSITE-ProRule" id="PRU00703"/>
    </source>
</evidence>
<feature type="domain" description="CBS" evidence="4">
    <location>
        <begin position="246"/>
        <end position="302"/>
    </location>
</feature>
<dbReference type="PANTHER" id="PTHR43080">
    <property type="entry name" value="CBS DOMAIN-CONTAINING PROTEIN CBSX3, MITOCHONDRIAL"/>
    <property type="match status" value="1"/>
</dbReference>
<keyword evidence="6" id="KW-1185">Reference proteome</keyword>
<gene>
    <name evidence="5" type="ORF">SAMN05216193_11938</name>
</gene>
<feature type="transmembrane region" description="Helical" evidence="3">
    <location>
        <begin position="29"/>
        <end position="48"/>
    </location>
</feature>
<sequence>MTSSSRFAWLKRLAPGAAVAPPREWLRTGLGGCLALGGALWLCCHLFGLDAVLRIAPPFAASALLVFAVASSPLAQPWPVFAGNLLSAAIGLAAGHWLGHDWMVATAAMSASIVFMFALRCLHPPSCAVAFGLALGGPMVEQQGMLLLWPVALLSLGLIVAAMLINNLTGSNYPRQLARVVANPHHTRDPLPSQRLEFNQADLDQALAEFGGFVDVTREDLSRLLHATERHAERRLIDGVTAADIMSRDVRTVGPQERMSRARELFRHYHIKALPVLDERRALVGILTQSDLLTGLYGGSRLGRLAFGSPNVAQVMSTPVETVRLDTPLTQLVWRLSDEGLHCLPVLDEQGGLAGIVSQTDLIAALHHRWLQDHREEEPATDSLAA</sequence>
<dbReference type="SUPFAM" id="SSF54631">
    <property type="entry name" value="CBS-domain pair"/>
    <property type="match status" value="1"/>
</dbReference>
<keyword evidence="1 2" id="KW-0129">CBS domain</keyword>
<accession>A0A1H0NYL0</accession>
<proteinExistence type="predicted"/>
<keyword evidence="3" id="KW-0812">Transmembrane</keyword>
<evidence type="ECO:0000259" key="4">
    <source>
        <dbReference type="PROSITE" id="PS51371"/>
    </source>
</evidence>
<dbReference type="InterPro" id="IPR000644">
    <property type="entry name" value="CBS_dom"/>
</dbReference>
<reference evidence="6" key="1">
    <citation type="submission" date="2016-10" db="EMBL/GenBank/DDBJ databases">
        <authorList>
            <person name="Varghese N."/>
            <person name="Submissions S."/>
        </authorList>
    </citation>
    <scope>NUCLEOTIDE SEQUENCE [LARGE SCALE GENOMIC DNA]</scope>
    <source>
        <strain evidence="6">JCM 21621</strain>
    </source>
</reference>
<protein>
    <submittedName>
        <fullName evidence="5">CBS domain-containing membrane protein</fullName>
    </submittedName>
</protein>
<dbReference type="SMART" id="SM00116">
    <property type="entry name" value="CBS"/>
    <property type="match status" value="2"/>
</dbReference>
<dbReference type="PANTHER" id="PTHR43080:SF2">
    <property type="entry name" value="CBS DOMAIN-CONTAINING PROTEIN"/>
    <property type="match status" value="1"/>
</dbReference>
<dbReference type="PROSITE" id="PS51371">
    <property type="entry name" value="CBS"/>
    <property type="match status" value="2"/>
</dbReference>
<feature type="transmembrane region" description="Helical" evidence="3">
    <location>
        <begin position="55"/>
        <end position="75"/>
    </location>
</feature>
<dbReference type="Gene3D" id="3.10.580.10">
    <property type="entry name" value="CBS-domain"/>
    <property type="match status" value="2"/>
</dbReference>
<keyword evidence="3" id="KW-0472">Membrane</keyword>
<evidence type="ECO:0000256" key="1">
    <source>
        <dbReference type="ARBA" id="ARBA00023122"/>
    </source>
</evidence>
<name>A0A1H0NYL0_9PSED</name>
<dbReference type="STRING" id="198616.SAMN05216193_11938"/>
<dbReference type="AlphaFoldDB" id="A0A1H0NYL0"/>